<feature type="compositionally biased region" description="Low complexity" evidence="2">
    <location>
        <begin position="132"/>
        <end position="146"/>
    </location>
</feature>
<dbReference type="InterPro" id="IPR039577">
    <property type="entry name" value="Rad18"/>
</dbReference>
<keyword evidence="1" id="KW-0862">Zinc</keyword>
<evidence type="ECO:0000259" key="4">
    <source>
        <dbReference type="PROSITE" id="PS50158"/>
    </source>
</evidence>
<dbReference type="InterPro" id="IPR001878">
    <property type="entry name" value="Znf_CCHC"/>
</dbReference>
<dbReference type="SUPFAM" id="SSF57850">
    <property type="entry name" value="RING/U-box"/>
    <property type="match status" value="1"/>
</dbReference>
<protein>
    <recommendedName>
        <fullName evidence="7">Zinc finger protein</fullName>
    </recommendedName>
</protein>
<dbReference type="InterPro" id="IPR001841">
    <property type="entry name" value="Znf_RING"/>
</dbReference>
<dbReference type="PANTHER" id="PTHR14134:SF3">
    <property type="entry name" value="RING-CH-TYPE DOMAIN-CONTAINING PROTEIN"/>
    <property type="match status" value="1"/>
</dbReference>
<dbReference type="GO" id="GO:0008270">
    <property type="term" value="F:zinc ion binding"/>
    <property type="evidence" value="ECO:0007669"/>
    <property type="project" value="UniProtKB-KW"/>
</dbReference>
<feature type="domain" description="CCHC-type" evidence="4">
    <location>
        <begin position="307"/>
        <end position="320"/>
    </location>
</feature>
<feature type="compositionally biased region" description="Polar residues" evidence="2">
    <location>
        <begin position="120"/>
        <end position="131"/>
    </location>
</feature>
<dbReference type="GO" id="GO:0003697">
    <property type="term" value="F:single-stranded DNA binding"/>
    <property type="evidence" value="ECO:0007669"/>
    <property type="project" value="InterPro"/>
</dbReference>
<dbReference type="PANTHER" id="PTHR14134">
    <property type="entry name" value="E3 UBIQUITIN-PROTEIN LIGASE RAD18"/>
    <property type="match status" value="1"/>
</dbReference>
<dbReference type="Gene3D" id="3.30.40.10">
    <property type="entry name" value="Zinc/RING finger domain, C3HC4 (zinc finger)"/>
    <property type="match status" value="1"/>
</dbReference>
<dbReference type="AlphaFoldDB" id="A0A1C6XFN8"/>
<evidence type="ECO:0000313" key="5">
    <source>
        <dbReference type="EMBL" id="SCM02771.1"/>
    </source>
</evidence>
<accession>A0A1C6XFN8</accession>
<dbReference type="InterPro" id="IPR013083">
    <property type="entry name" value="Znf_RING/FYVE/PHD"/>
</dbReference>
<sequence length="672" mass="76943">MIDTFIYWSFKGSKGRTNILRISLPCSYSTIKNKILEVANLNLQNSLDILLYHNNRVLNEYESIYNQMFIEVQRTNISVARDLLQNSNKAYLEKNKNVSPINNNNNNNNDRSRIYDQNGPPKNNKYSQRYDNNTVPSPTSTPPINSRNKPWNVYNRNSYGSSEKNNDDEDMKIQEIMESNNVYNSGYRGRMNYYKKDKTNPNLYQYKLKRISNSPNVKKGPGLQKGVPGSTYNPMNNNAYNFNKADHGSVAGGLNRQRLNANEGYNKYDKNKTQHWSSNSYGNNYGNNNNYQPSEPTNEYVHPDYICHMCGKKGHSIKNCTMSAFNNNKKIKVPTGIPANFLTKISAEDIYKYDQIYILKDGSYGILKNVEEVSGSAYLYRSVDDKLNIYLGVNDKNKDENNNINNINNIEHSTNRLGSNSNSINNVNNESDKISNIYKCLLCKKLYTSPVTLHCCGETYCKPCIFIYNKKNKNDYYSVQSIKCPNCHKYVDTNELIINTNIKNVIDTILKKETTENTLDKANLEQNGKILRENMNKTDNASNMMDKEFINNSNPLLSHKLFNTKGGGQNLVANMNEAKIGNSDENYNTLSYLNNLSGNANSNNIGGLEKNNENNTPFGFNPLINIPINLQELKKQHDFAIAYISKYKMEKGIKRKRKNIDLNMLLTSKKVR</sequence>
<keyword evidence="1" id="KW-0479">Metal-binding</keyword>
<dbReference type="GO" id="GO:0061630">
    <property type="term" value="F:ubiquitin protein ligase activity"/>
    <property type="evidence" value="ECO:0007669"/>
    <property type="project" value="InterPro"/>
</dbReference>
<dbReference type="PROSITE" id="PS50089">
    <property type="entry name" value="ZF_RING_2"/>
    <property type="match status" value="1"/>
</dbReference>
<feature type="domain" description="RING-type" evidence="3">
    <location>
        <begin position="440"/>
        <end position="488"/>
    </location>
</feature>
<keyword evidence="1" id="KW-0863">Zinc-finger</keyword>
<name>A0A1C6XFN8_PLACU</name>
<evidence type="ECO:0008006" key="7">
    <source>
        <dbReference type="Google" id="ProtNLM"/>
    </source>
</evidence>
<evidence type="ECO:0000256" key="1">
    <source>
        <dbReference type="PROSITE-ProRule" id="PRU00047"/>
    </source>
</evidence>
<proteinExistence type="predicted"/>
<dbReference type="Proteomes" id="UP000507163">
    <property type="component" value="Chromosome 10"/>
</dbReference>
<feature type="compositionally biased region" description="Polar residues" evidence="2">
    <location>
        <begin position="154"/>
        <end position="163"/>
    </location>
</feature>
<gene>
    <name evidence="5" type="ORF">PCHAJ_000248500</name>
</gene>
<organism evidence="5 6">
    <name type="scientific">Plasmodium chabaudi chabaudi</name>
    <dbReference type="NCBI Taxonomy" id="31271"/>
    <lineage>
        <taxon>Eukaryota</taxon>
        <taxon>Sar</taxon>
        <taxon>Alveolata</taxon>
        <taxon>Apicomplexa</taxon>
        <taxon>Aconoidasida</taxon>
        <taxon>Haemosporida</taxon>
        <taxon>Plasmodiidae</taxon>
        <taxon>Plasmodium</taxon>
        <taxon>Plasmodium (Vinckeia)</taxon>
    </lineage>
</organism>
<dbReference type="GO" id="GO:0006513">
    <property type="term" value="P:protein monoubiquitination"/>
    <property type="evidence" value="ECO:0007669"/>
    <property type="project" value="InterPro"/>
</dbReference>
<dbReference type="GO" id="GO:0006301">
    <property type="term" value="P:DNA damage tolerance"/>
    <property type="evidence" value="ECO:0007669"/>
    <property type="project" value="InterPro"/>
</dbReference>
<dbReference type="PROSITE" id="PS50158">
    <property type="entry name" value="ZF_CCHC"/>
    <property type="match status" value="1"/>
</dbReference>
<dbReference type="Gene3D" id="4.10.60.10">
    <property type="entry name" value="Zinc finger, CCHC-type"/>
    <property type="match status" value="1"/>
</dbReference>
<evidence type="ECO:0000259" key="3">
    <source>
        <dbReference type="PROSITE" id="PS50089"/>
    </source>
</evidence>
<feature type="region of interest" description="Disordered" evidence="2">
    <location>
        <begin position="96"/>
        <end position="168"/>
    </location>
</feature>
<dbReference type="EMBL" id="LT608176">
    <property type="protein sequence ID" value="SCM02771.1"/>
    <property type="molecule type" value="Genomic_DNA"/>
</dbReference>
<evidence type="ECO:0000313" key="6">
    <source>
        <dbReference type="Proteomes" id="UP000507163"/>
    </source>
</evidence>
<evidence type="ECO:0000256" key="2">
    <source>
        <dbReference type="SAM" id="MobiDB-lite"/>
    </source>
</evidence>
<reference evidence="5 6" key="1">
    <citation type="submission" date="2016-08" db="EMBL/GenBank/DDBJ databases">
        <authorList>
            <consortium name="Pathogen Informatics"/>
        </authorList>
    </citation>
    <scope>NUCLEOTIDE SEQUENCE [LARGE SCALE GENOMIC DNA]</scope>
    <source>
        <strain evidence="5 6">AJ</strain>
    </source>
</reference>